<comment type="caution">
    <text evidence="5">The sequence shown here is derived from an EMBL/GenBank/DDBJ whole genome shotgun (WGS) entry which is preliminary data.</text>
</comment>
<keyword evidence="3" id="KW-1133">Transmembrane helix</keyword>
<accession>A0A5N6MT67</accession>
<evidence type="ECO:0000256" key="1">
    <source>
        <dbReference type="ARBA" id="ARBA00002388"/>
    </source>
</evidence>
<dbReference type="EMBL" id="VTFX01000003">
    <property type="protein sequence ID" value="KAD3720625.1"/>
    <property type="molecule type" value="Genomic_DNA"/>
</dbReference>
<evidence type="ECO:0000313" key="5">
    <source>
        <dbReference type="EMBL" id="KAD3720625.1"/>
    </source>
</evidence>
<organism evidence="5 6">
    <name type="scientific">Arthrobacter yangruifuii</name>
    <dbReference type="NCBI Taxonomy" id="2606616"/>
    <lineage>
        <taxon>Bacteria</taxon>
        <taxon>Bacillati</taxon>
        <taxon>Actinomycetota</taxon>
        <taxon>Actinomycetes</taxon>
        <taxon>Micrococcales</taxon>
        <taxon>Micrococcaceae</taxon>
        <taxon>Arthrobacter</taxon>
    </lineage>
</organism>
<dbReference type="GO" id="GO:0003755">
    <property type="term" value="F:peptidyl-prolyl cis-trans isomerase activity"/>
    <property type="evidence" value="ECO:0007669"/>
    <property type="project" value="InterPro"/>
</dbReference>
<dbReference type="InterPro" id="IPR029000">
    <property type="entry name" value="Cyclophilin-like_dom_sf"/>
</dbReference>
<sequence length="269" mass="28013">MTDQASNPASNPAQEATVSAHRTSREDRRRVARMEARRAFAAARAQRRKRDNLFAAAAAVVLLALAVALQVSWFSSDPTAEELALLKEDAAVAELPDVPDPSVAAGKTFTGSLSLGQGEVGVELDGAAAPQAVSVFKTLADDGYFTGKDCHRLTATETVSVLQCGSPNGDGQADQDFLWGPVENAPADGVYPAGTVAVARGNDVMSNGTQFFIVYKDSTLPQETGGYTIMGKVTSGLDVVQAIASSGTDSGGTDGFPKDPVTINSFTLK</sequence>
<dbReference type="InterPro" id="IPR002130">
    <property type="entry name" value="Cyclophilin-type_PPIase_dom"/>
</dbReference>
<name>A0A5N6MT67_9MICC</name>
<dbReference type="Gene3D" id="2.40.100.10">
    <property type="entry name" value="Cyclophilin-like"/>
    <property type="match status" value="1"/>
</dbReference>
<evidence type="ECO:0000256" key="3">
    <source>
        <dbReference type="SAM" id="Phobius"/>
    </source>
</evidence>
<keyword evidence="3" id="KW-0812">Transmembrane</keyword>
<evidence type="ECO:0000259" key="4">
    <source>
        <dbReference type="PROSITE" id="PS50072"/>
    </source>
</evidence>
<dbReference type="Proteomes" id="UP000326852">
    <property type="component" value="Unassembled WGS sequence"/>
</dbReference>
<gene>
    <name evidence="5" type="ORF">GD627_07415</name>
</gene>
<dbReference type="AlphaFoldDB" id="A0A5N6MT67"/>
<dbReference type="InterPro" id="IPR044666">
    <property type="entry name" value="Cyclophilin_A-like"/>
</dbReference>
<feature type="domain" description="PPIase cyclophilin-type" evidence="4">
    <location>
        <begin position="118"/>
        <end position="268"/>
    </location>
</feature>
<dbReference type="PANTHER" id="PTHR45625:SF3">
    <property type="entry name" value="PEPTIDYL-PROLYL CIS-TRANS ISOMERASE B-RELATED"/>
    <property type="match status" value="1"/>
</dbReference>
<proteinExistence type="predicted"/>
<keyword evidence="6" id="KW-1185">Reference proteome</keyword>
<evidence type="ECO:0000313" key="6">
    <source>
        <dbReference type="Proteomes" id="UP000326852"/>
    </source>
</evidence>
<feature type="region of interest" description="Disordered" evidence="2">
    <location>
        <begin position="1"/>
        <end position="31"/>
    </location>
</feature>
<dbReference type="SUPFAM" id="SSF50891">
    <property type="entry name" value="Cyclophilin-like"/>
    <property type="match status" value="1"/>
</dbReference>
<reference evidence="5 6" key="1">
    <citation type="submission" date="2019-08" db="EMBL/GenBank/DDBJ databases">
        <title>Arthrobacter sp. nov., isolated from plateau pika and Tibetan wild ass.</title>
        <authorList>
            <person name="Ge Y."/>
        </authorList>
    </citation>
    <scope>NUCLEOTIDE SEQUENCE [LARGE SCALE GENOMIC DNA]</scope>
    <source>
        <strain evidence="5 6">785</strain>
    </source>
</reference>
<dbReference type="Pfam" id="PF00160">
    <property type="entry name" value="Pro_isomerase"/>
    <property type="match status" value="1"/>
</dbReference>
<dbReference type="PANTHER" id="PTHR45625">
    <property type="entry name" value="PEPTIDYL-PROLYL CIS-TRANS ISOMERASE-RELATED"/>
    <property type="match status" value="1"/>
</dbReference>
<keyword evidence="3" id="KW-0472">Membrane</keyword>
<feature type="compositionally biased region" description="Polar residues" evidence="2">
    <location>
        <begin position="1"/>
        <end position="21"/>
    </location>
</feature>
<evidence type="ECO:0000256" key="2">
    <source>
        <dbReference type="SAM" id="MobiDB-lite"/>
    </source>
</evidence>
<comment type="function">
    <text evidence="1">PPIases accelerate the folding of proteins. It catalyzes the cis-trans isomerization of proline imidic peptide bonds in oligopeptides.</text>
</comment>
<dbReference type="PROSITE" id="PS50072">
    <property type="entry name" value="CSA_PPIASE_2"/>
    <property type="match status" value="1"/>
</dbReference>
<feature type="transmembrane region" description="Helical" evidence="3">
    <location>
        <begin position="53"/>
        <end position="74"/>
    </location>
</feature>
<protein>
    <submittedName>
        <fullName evidence="5">Peptidylprolyl isomerase</fullName>
    </submittedName>
</protein>
<keyword evidence="5" id="KW-0413">Isomerase</keyword>